<reference evidence="3" key="1">
    <citation type="journal article" date="2023" name="bioRxiv">
        <title>Scaffold-level genome assemblies of two parasitoid biocontrol wasps reveal the parthenogenesis mechanism and an associated novel virus.</title>
        <authorList>
            <person name="Inwood S."/>
            <person name="Skelly J."/>
            <person name="Guhlin J."/>
            <person name="Harrop T."/>
            <person name="Goldson S."/>
            <person name="Dearden P."/>
        </authorList>
    </citation>
    <scope>NUCLEOTIDE SEQUENCE</scope>
    <source>
        <strain evidence="3">Lincoln</strain>
        <tissue evidence="3">Whole body</tissue>
    </source>
</reference>
<evidence type="ECO:0000313" key="3">
    <source>
        <dbReference type="EMBL" id="KAK0174286.1"/>
    </source>
</evidence>
<comment type="caution">
    <text evidence="3">The sequence shown here is derived from an EMBL/GenBank/DDBJ whole genome shotgun (WGS) entry which is preliminary data.</text>
</comment>
<gene>
    <name evidence="3" type="ORF">PV327_011024</name>
</gene>
<accession>A0AA39FRM7</accession>
<evidence type="ECO:0000256" key="1">
    <source>
        <dbReference type="SAM" id="MobiDB-lite"/>
    </source>
</evidence>
<protein>
    <recommendedName>
        <fullName evidence="2">Mutator-like transposase domain-containing protein</fullName>
    </recommendedName>
</protein>
<reference evidence="3" key="2">
    <citation type="submission" date="2023-03" db="EMBL/GenBank/DDBJ databases">
        <authorList>
            <person name="Inwood S.N."/>
            <person name="Skelly J.G."/>
            <person name="Guhlin J."/>
            <person name="Harrop T.W.R."/>
            <person name="Goldson S.G."/>
            <person name="Dearden P.K."/>
        </authorList>
    </citation>
    <scope>NUCLEOTIDE SEQUENCE</scope>
    <source>
        <strain evidence="3">Lincoln</strain>
        <tissue evidence="3">Whole body</tissue>
    </source>
</reference>
<evidence type="ECO:0000259" key="2">
    <source>
        <dbReference type="Pfam" id="PF20700"/>
    </source>
</evidence>
<feature type="domain" description="Mutator-like transposase" evidence="2">
    <location>
        <begin position="1"/>
        <end position="117"/>
    </location>
</feature>
<dbReference type="Pfam" id="PF20700">
    <property type="entry name" value="Mutator"/>
    <property type="match status" value="1"/>
</dbReference>
<keyword evidence="4" id="KW-1185">Reference proteome</keyword>
<name>A0AA39FRM7_MICHY</name>
<feature type="compositionally biased region" description="Acidic residues" evidence="1">
    <location>
        <begin position="349"/>
        <end position="371"/>
    </location>
</feature>
<proteinExistence type="predicted"/>
<dbReference type="Proteomes" id="UP001168972">
    <property type="component" value="Unassembled WGS sequence"/>
</dbReference>
<sequence>MEADVGAELMNRSSILKEVGLNVGVVVGDEDSSMIAAVRRTREDDIFELADSNHLKKHFSEDLLDLQKQFKEMRKRIVIPHLKKCFNCAVAQNKCNSTQLANALNVIPDHVFGDHENRVLKKLFEKYTANSTKFSVAASSQASESLNNIMAHKAPKNQCYSLCDSSDYRWASAVCTKNDGEQYLLTVTDKLNLSPRKNTKLFAIQQDEQRKHRASVAKSKYSKCRRNLSKQDREMLRKRTEKTEGIQYLSTADLILITTILSIKTVCDAGLIEFLSEKVDGKPRLTLGRHTGVDRDWALYFSNFPSINIPEPGPWSHLVIVFLWCESSDKMAYNLRRRTVRQELLDETAEVPAEVEEDEDNERNESEENSECEYSNATDATLDSNMNMDGA</sequence>
<dbReference type="AlphaFoldDB" id="A0AA39FRM7"/>
<feature type="region of interest" description="Disordered" evidence="1">
    <location>
        <begin position="349"/>
        <end position="391"/>
    </location>
</feature>
<organism evidence="3 4">
    <name type="scientific">Microctonus hyperodae</name>
    <name type="common">Parasitoid wasp</name>
    <dbReference type="NCBI Taxonomy" id="165561"/>
    <lineage>
        <taxon>Eukaryota</taxon>
        <taxon>Metazoa</taxon>
        <taxon>Ecdysozoa</taxon>
        <taxon>Arthropoda</taxon>
        <taxon>Hexapoda</taxon>
        <taxon>Insecta</taxon>
        <taxon>Pterygota</taxon>
        <taxon>Neoptera</taxon>
        <taxon>Endopterygota</taxon>
        <taxon>Hymenoptera</taxon>
        <taxon>Apocrita</taxon>
        <taxon>Ichneumonoidea</taxon>
        <taxon>Braconidae</taxon>
        <taxon>Euphorinae</taxon>
        <taxon>Microctonus</taxon>
    </lineage>
</organism>
<evidence type="ECO:0000313" key="4">
    <source>
        <dbReference type="Proteomes" id="UP001168972"/>
    </source>
</evidence>
<dbReference type="InterPro" id="IPR049012">
    <property type="entry name" value="Mutator_transp_dom"/>
</dbReference>
<dbReference type="EMBL" id="JAQQBR010000037">
    <property type="protein sequence ID" value="KAK0174286.1"/>
    <property type="molecule type" value="Genomic_DNA"/>
</dbReference>
<feature type="compositionally biased region" description="Polar residues" evidence="1">
    <location>
        <begin position="378"/>
        <end position="391"/>
    </location>
</feature>